<feature type="transmembrane region" description="Helical" evidence="1">
    <location>
        <begin position="166"/>
        <end position="187"/>
    </location>
</feature>
<feature type="transmembrane region" description="Helical" evidence="1">
    <location>
        <begin position="55"/>
        <end position="72"/>
    </location>
</feature>
<feature type="transmembrane region" description="Helical" evidence="1">
    <location>
        <begin position="16"/>
        <end position="35"/>
    </location>
</feature>
<feature type="transmembrane region" description="Helical" evidence="1">
    <location>
        <begin position="110"/>
        <end position="130"/>
    </location>
</feature>
<accession>A0A292YMY5</accession>
<evidence type="ECO:0000256" key="1">
    <source>
        <dbReference type="SAM" id="Phobius"/>
    </source>
</evidence>
<dbReference type="EMBL" id="BDUF01000029">
    <property type="protein sequence ID" value="GAX89754.1"/>
    <property type="molecule type" value="Genomic_DNA"/>
</dbReference>
<feature type="transmembrane region" description="Helical" evidence="1">
    <location>
        <begin position="137"/>
        <end position="154"/>
    </location>
</feature>
<sequence length="192" mass="22531">MNYWQPIRQLLMNRSFLWVLFWVNLLGTIYGYYWYKNQMQDTPPVLLPFVPDSPTSSLFFTVFVLLLLLGRSNPFIEMMALMTSFKYGVWCVVVLTMYGIDDGYIDPANIMLIFSHAGMAAEVLLYNFAYRFGAKHVWLGAAWLLVNDFFDYVFKVHPYLEDDRFLSEVAVFTVSLSIFTILLTFWLRQRSA</sequence>
<keyword evidence="3" id="KW-1185">Reference proteome</keyword>
<evidence type="ECO:0008006" key="4">
    <source>
        <dbReference type="Google" id="ProtNLM"/>
    </source>
</evidence>
<dbReference type="PANTHER" id="PTHR40042:SF1">
    <property type="entry name" value="DUF1405 DOMAIN-CONTAINING PROTEIN"/>
    <property type="match status" value="1"/>
</dbReference>
<evidence type="ECO:0000313" key="2">
    <source>
        <dbReference type="EMBL" id="GAX89754.1"/>
    </source>
</evidence>
<evidence type="ECO:0000313" key="3">
    <source>
        <dbReference type="Proteomes" id="UP000217785"/>
    </source>
</evidence>
<comment type="caution">
    <text evidence="2">The sequence shown here is derived from an EMBL/GenBank/DDBJ whole genome shotgun (WGS) entry which is preliminary data.</text>
</comment>
<reference evidence="3" key="1">
    <citation type="submission" date="2017-07" db="EMBL/GenBank/DDBJ databases">
        <title>Draft genome sequence of Effusibacillus lacus strain skLN1.</title>
        <authorList>
            <person name="Watanabe M."/>
            <person name="Kojima H."/>
            <person name="Fukui M."/>
        </authorList>
    </citation>
    <scope>NUCLEOTIDE SEQUENCE [LARGE SCALE GENOMIC DNA]</scope>
    <source>
        <strain evidence="3">skLN1</strain>
    </source>
</reference>
<dbReference type="Pfam" id="PF07187">
    <property type="entry name" value="DUF1405"/>
    <property type="match status" value="1"/>
</dbReference>
<protein>
    <recommendedName>
        <fullName evidence="4">DUF1405 domain-containing protein</fullName>
    </recommendedName>
</protein>
<keyword evidence="1" id="KW-1133">Transmembrane helix</keyword>
<dbReference type="Proteomes" id="UP000217785">
    <property type="component" value="Unassembled WGS sequence"/>
</dbReference>
<organism evidence="2 3">
    <name type="scientific">Effusibacillus lacus</name>
    <dbReference type="NCBI Taxonomy" id="1348429"/>
    <lineage>
        <taxon>Bacteria</taxon>
        <taxon>Bacillati</taxon>
        <taxon>Bacillota</taxon>
        <taxon>Bacilli</taxon>
        <taxon>Bacillales</taxon>
        <taxon>Alicyclobacillaceae</taxon>
        <taxon>Effusibacillus</taxon>
    </lineage>
</organism>
<proteinExistence type="predicted"/>
<name>A0A292YMY5_9BACL</name>
<dbReference type="InterPro" id="IPR009845">
    <property type="entry name" value="DUF1405"/>
</dbReference>
<dbReference type="PANTHER" id="PTHR40042">
    <property type="entry name" value="HYPOTHETICAL MEMBRANE SPANNING PROTEIN"/>
    <property type="match status" value="1"/>
</dbReference>
<keyword evidence="1" id="KW-0472">Membrane</keyword>
<feature type="transmembrane region" description="Helical" evidence="1">
    <location>
        <begin position="79"/>
        <end position="98"/>
    </location>
</feature>
<keyword evidence="1" id="KW-0812">Transmembrane</keyword>
<gene>
    <name evidence="2" type="ORF">EFBL_1379</name>
</gene>
<dbReference type="RefSeq" id="WP_231705705.1">
    <property type="nucleotide sequence ID" value="NZ_BDUF01000029.1"/>
</dbReference>
<dbReference type="AlphaFoldDB" id="A0A292YMY5"/>